<feature type="transmembrane region" description="Helical" evidence="6">
    <location>
        <begin position="72"/>
        <end position="93"/>
    </location>
</feature>
<protein>
    <submittedName>
        <fullName evidence="7">Homoserine lactone transporter</fullName>
    </submittedName>
</protein>
<feature type="transmembrane region" description="Helical" evidence="6">
    <location>
        <begin position="40"/>
        <end position="66"/>
    </location>
</feature>
<reference evidence="7 8" key="1">
    <citation type="submission" date="2014-07" db="EMBL/GenBank/DDBJ databases">
        <authorList>
            <person name="McCorrison J."/>
            <person name="Sanka R."/>
            <person name="Torralba M."/>
            <person name="Gillis M."/>
            <person name="Haft D.H."/>
            <person name="Methe B."/>
            <person name="Sutton G."/>
            <person name="Nelson K.E."/>
        </authorList>
    </citation>
    <scope>NUCLEOTIDE SEQUENCE [LARGE SCALE GENOMIC DNA]</scope>
    <source>
        <strain evidence="7 8">DNF00011</strain>
    </source>
</reference>
<dbReference type="AlphaFoldDB" id="A0A095YBT8"/>
<evidence type="ECO:0000313" key="8">
    <source>
        <dbReference type="Proteomes" id="UP000053528"/>
    </source>
</evidence>
<evidence type="ECO:0000256" key="6">
    <source>
        <dbReference type="SAM" id="Phobius"/>
    </source>
</evidence>
<dbReference type="RefSeq" id="WP_035756893.1">
    <property type="nucleotide sequence ID" value="NZ_JRNH01000023.1"/>
</dbReference>
<comment type="subcellular location">
    <subcellularLocation>
        <location evidence="1">Cell membrane</location>
        <topology evidence="1">Multi-pass membrane protein</topology>
    </subcellularLocation>
</comment>
<name>A0A095YBT8_9MICC</name>
<evidence type="ECO:0000256" key="3">
    <source>
        <dbReference type="ARBA" id="ARBA00022692"/>
    </source>
</evidence>
<dbReference type="Proteomes" id="UP000053528">
    <property type="component" value="Unassembled WGS sequence"/>
</dbReference>
<dbReference type="PANTHER" id="PTHR30086:SF20">
    <property type="entry name" value="ARGININE EXPORTER PROTEIN ARGO-RELATED"/>
    <property type="match status" value="1"/>
</dbReference>
<keyword evidence="3 6" id="KW-0812">Transmembrane</keyword>
<feature type="transmembrane region" description="Helical" evidence="6">
    <location>
        <begin position="190"/>
        <end position="208"/>
    </location>
</feature>
<keyword evidence="4 6" id="KW-1133">Transmembrane helix</keyword>
<dbReference type="GO" id="GO:0005886">
    <property type="term" value="C:plasma membrane"/>
    <property type="evidence" value="ECO:0007669"/>
    <property type="project" value="UniProtKB-SubCell"/>
</dbReference>
<keyword evidence="5 6" id="KW-0472">Membrane</keyword>
<proteinExistence type="predicted"/>
<keyword evidence="2" id="KW-1003">Cell membrane</keyword>
<dbReference type="PANTHER" id="PTHR30086">
    <property type="entry name" value="ARGININE EXPORTER PROTEIN ARGO"/>
    <property type="match status" value="1"/>
</dbReference>
<feature type="transmembrane region" description="Helical" evidence="6">
    <location>
        <begin position="147"/>
        <end position="170"/>
    </location>
</feature>
<dbReference type="Pfam" id="PF01810">
    <property type="entry name" value="LysE"/>
    <property type="match status" value="1"/>
</dbReference>
<sequence>MLSVATLFAFGVAVTPLVITPGASFTLVSSRGLVGDRRGAWAVIVGTAAGIISHGVLAGLGLAGVVVRSAELYQVLRLVGAMYLIGLGAWLVWRSRLSRAPAEREHARSDSKSVAQEIGQAYLANVLNVKAATVYLTLAPQFVPMDLIGVTSMLMLALVHVCVMAVWLGLWSTGLAKLSSAFSVASWKRWIDVGGGTILIVLGIRTAAARGEV</sequence>
<evidence type="ECO:0000256" key="1">
    <source>
        <dbReference type="ARBA" id="ARBA00004651"/>
    </source>
</evidence>
<evidence type="ECO:0000256" key="2">
    <source>
        <dbReference type="ARBA" id="ARBA00022475"/>
    </source>
</evidence>
<gene>
    <name evidence="7" type="ORF">HMPREF2128_08060</name>
</gene>
<comment type="caution">
    <text evidence="7">The sequence shown here is derived from an EMBL/GenBank/DDBJ whole genome shotgun (WGS) entry which is preliminary data.</text>
</comment>
<evidence type="ECO:0000256" key="4">
    <source>
        <dbReference type="ARBA" id="ARBA00022989"/>
    </source>
</evidence>
<dbReference type="InterPro" id="IPR001123">
    <property type="entry name" value="LeuE-type"/>
</dbReference>
<dbReference type="EMBL" id="JRNH01000023">
    <property type="protein sequence ID" value="KGF19915.1"/>
    <property type="molecule type" value="Genomic_DNA"/>
</dbReference>
<accession>A0A095YBT8</accession>
<evidence type="ECO:0000313" key="7">
    <source>
        <dbReference type="EMBL" id="KGF19915.1"/>
    </source>
</evidence>
<dbReference type="GO" id="GO:0015171">
    <property type="term" value="F:amino acid transmembrane transporter activity"/>
    <property type="evidence" value="ECO:0007669"/>
    <property type="project" value="TreeGrafter"/>
</dbReference>
<feature type="transmembrane region" description="Helical" evidence="6">
    <location>
        <begin position="6"/>
        <end position="28"/>
    </location>
</feature>
<organism evidence="7 8">
    <name type="scientific">Pseudoglutamicibacter albus DNF00011</name>
    <dbReference type="NCBI Taxonomy" id="1401063"/>
    <lineage>
        <taxon>Bacteria</taxon>
        <taxon>Bacillati</taxon>
        <taxon>Actinomycetota</taxon>
        <taxon>Actinomycetes</taxon>
        <taxon>Micrococcales</taxon>
        <taxon>Micrococcaceae</taxon>
        <taxon>Pseudoglutamicibacter</taxon>
    </lineage>
</organism>
<evidence type="ECO:0000256" key="5">
    <source>
        <dbReference type="ARBA" id="ARBA00023136"/>
    </source>
</evidence>